<dbReference type="GO" id="GO:0016020">
    <property type="term" value="C:membrane"/>
    <property type="evidence" value="ECO:0007669"/>
    <property type="project" value="TreeGrafter"/>
</dbReference>
<dbReference type="Gene3D" id="1.10.287.2720">
    <property type="match status" value="1"/>
</dbReference>
<evidence type="ECO:0000313" key="8">
    <source>
        <dbReference type="EMBL" id="KAF8570386.1"/>
    </source>
</evidence>
<proteinExistence type="inferred from homology"/>
<evidence type="ECO:0000256" key="4">
    <source>
        <dbReference type="RuleBase" id="RU003844"/>
    </source>
</evidence>
<feature type="region of interest" description="Disordered" evidence="6">
    <location>
        <begin position="107"/>
        <end position="176"/>
    </location>
</feature>
<dbReference type="PROSITE" id="PS50003">
    <property type="entry name" value="PH_DOMAIN"/>
    <property type="match status" value="1"/>
</dbReference>
<keyword evidence="2 5" id="KW-0445">Lipid transport</keyword>
<dbReference type="InterPro" id="IPR000648">
    <property type="entry name" value="Oxysterol-bd"/>
</dbReference>
<evidence type="ECO:0000256" key="5">
    <source>
        <dbReference type="RuleBase" id="RU003845"/>
    </source>
</evidence>
<name>A0A8T0DSU7_9TREM</name>
<dbReference type="GO" id="GO:0032934">
    <property type="term" value="F:sterol binding"/>
    <property type="evidence" value="ECO:0007669"/>
    <property type="project" value="TreeGrafter"/>
</dbReference>
<dbReference type="Gene3D" id="3.30.70.3490">
    <property type="match status" value="1"/>
</dbReference>
<dbReference type="PANTHER" id="PTHR10972">
    <property type="entry name" value="OXYSTEROL-BINDING PROTEIN-RELATED"/>
    <property type="match status" value="1"/>
</dbReference>
<keyword evidence="1 5" id="KW-0813">Transport</keyword>
<dbReference type="OrthoDB" id="14833at2759"/>
<evidence type="ECO:0000256" key="1">
    <source>
        <dbReference type="ARBA" id="ARBA00022448"/>
    </source>
</evidence>
<dbReference type="InterPro" id="IPR011993">
    <property type="entry name" value="PH-like_dom_sf"/>
</dbReference>
<dbReference type="Pfam" id="PF00169">
    <property type="entry name" value="PH"/>
    <property type="match status" value="1"/>
</dbReference>
<dbReference type="Gene3D" id="2.40.160.120">
    <property type="match status" value="1"/>
</dbReference>
<dbReference type="InterPro" id="IPR018494">
    <property type="entry name" value="Oxysterol-bd_CS"/>
</dbReference>
<dbReference type="PROSITE" id="PS01013">
    <property type="entry name" value="OSBP"/>
    <property type="match status" value="1"/>
</dbReference>
<feature type="compositionally biased region" description="Polar residues" evidence="6">
    <location>
        <begin position="130"/>
        <end position="165"/>
    </location>
</feature>
<reference evidence="8 9" key="1">
    <citation type="submission" date="2019-07" db="EMBL/GenBank/DDBJ databases">
        <title>Annotation for the trematode Paragonimus westermani.</title>
        <authorList>
            <person name="Choi Y.-J."/>
        </authorList>
    </citation>
    <scope>NUCLEOTIDE SEQUENCE [LARGE SCALE GENOMIC DNA]</scope>
    <source>
        <strain evidence="8">180907_Pwestermani</strain>
    </source>
</reference>
<protein>
    <recommendedName>
        <fullName evidence="5">Oxysterol-binding protein</fullName>
    </recommendedName>
</protein>
<organism evidence="8 9">
    <name type="scientific">Paragonimus westermani</name>
    <dbReference type="NCBI Taxonomy" id="34504"/>
    <lineage>
        <taxon>Eukaryota</taxon>
        <taxon>Metazoa</taxon>
        <taxon>Spiralia</taxon>
        <taxon>Lophotrochozoa</taxon>
        <taxon>Platyhelminthes</taxon>
        <taxon>Trematoda</taxon>
        <taxon>Digenea</taxon>
        <taxon>Plagiorchiida</taxon>
        <taxon>Troglotremata</taxon>
        <taxon>Troglotrematidae</taxon>
        <taxon>Paragonimus</taxon>
    </lineage>
</organism>
<keyword evidence="3" id="KW-0446">Lipid-binding</keyword>
<evidence type="ECO:0000259" key="7">
    <source>
        <dbReference type="PROSITE" id="PS50003"/>
    </source>
</evidence>
<dbReference type="InterPro" id="IPR037239">
    <property type="entry name" value="OSBP_sf"/>
</dbReference>
<keyword evidence="9" id="KW-1185">Reference proteome</keyword>
<dbReference type="SUPFAM" id="SSF50729">
    <property type="entry name" value="PH domain-like"/>
    <property type="match status" value="1"/>
</dbReference>
<dbReference type="EMBL" id="JTDF01001170">
    <property type="protein sequence ID" value="KAF8570386.1"/>
    <property type="molecule type" value="Genomic_DNA"/>
</dbReference>
<dbReference type="AlphaFoldDB" id="A0A8T0DSU7"/>
<dbReference type="InterPro" id="IPR001849">
    <property type="entry name" value="PH_domain"/>
</dbReference>
<dbReference type="GO" id="GO:0005829">
    <property type="term" value="C:cytosol"/>
    <property type="evidence" value="ECO:0007669"/>
    <property type="project" value="TreeGrafter"/>
</dbReference>
<dbReference type="FunFam" id="1.10.287.2720:FF:000001">
    <property type="entry name" value="Oxysterol-binding OBPalpha"/>
    <property type="match status" value="1"/>
</dbReference>
<accession>A0A8T0DSU7</accession>
<evidence type="ECO:0000313" key="9">
    <source>
        <dbReference type="Proteomes" id="UP000699462"/>
    </source>
</evidence>
<evidence type="ECO:0000256" key="6">
    <source>
        <dbReference type="SAM" id="MobiDB-lite"/>
    </source>
</evidence>
<evidence type="ECO:0000256" key="2">
    <source>
        <dbReference type="ARBA" id="ARBA00023055"/>
    </source>
</evidence>
<comment type="caution">
    <text evidence="8">The sequence shown here is derived from an EMBL/GenBank/DDBJ whole genome shotgun (WGS) entry which is preliminary data.</text>
</comment>
<sequence>MLKKRIEGQLLKFTNVVKGYQYRWCVVDPDSGTVDYYEKEEHKRTGRPRGTLNLTYASVCPSDEDSQAFVINAANGDFLKLKAADAKERQFWVDRIRAVAEFHSDQAEHHPTIATLSDPQDKESRPSVLSPGSTGSPLQSPCSGASVTRSQARNTTVRKSGSTNKAAHPNQADPGTVFNEQRTFLLPSSDALAPELDSFPVFCSGCSAGPYAQLCELFRRLESETQALVSAVDAASVRTPELTAVYKTLLLSKATSQATLSCLKRCMDLIRGRVSHADNPNSLLWAHADRTEDCCDGQPDCQSTAIIGTGSYLSGGDGSSLSSHDSVSQLAENGVFPSPILNMDSESISLPELPGEGAQLDSPTEEHELGSVEDHKNVLLHLLSQLRLGMDLTKIVLPTFILEQRSLLEMFADYMAHPDLFLNITRGEDPEARMMAFVQWYLTAFHAGRKDKIAKKPYNPIIGESFHCCWLLPPPSKPRPVGTKPAIASENEQLIITYHAEQVSHHPPVTAFYFECPAHKMELNSSVHAKSKFQGMSVSVTMVGKTVLRLGEHNNEEYHFTLPTAYARSILTVPWVELGDKVNIQCPQTGYSANVVFLTKPMRGNKLHRINAEVHAPQSNGGTVSERNTVPSNLVGRVTGEWNSVLEFEWLTKDGKKWSVDVNTLPVNRKCVRPTELQRPEESRRLWQYVTNALRSGDVQLATEKKRELEERQRSSEKYRTRHRIPFPVKYFEWNGTTWAFRRPPVADTSNI</sequence>
<gene>
    <name evidence="8" type="ORF">P879_01625</name>
</gene>
<dbReference type="Pfam" id="PF01237">
    <property type="entry name" value="Oxysterol_BP"/>
    <property type="match status" value="1"/>
</dbReference>
<feature type="region of interest" description="Disordered" evidence="6">
    <location>
        <begin position="347"/>
        <end position="366"/>
    </location>
</feature>
<evidence type="ECO:0000256" key="3">
    <source>
        <dbReference type="ARBA" id="ARBA00023121"/>
    </source>
</evidence>
<dbReference type="SMART" id="SM00233">
    <property type="entry name" value="PH"/>
    <property type="match status" value="1"/>
</dbReference>
<comment type="similarity">
    <text evidence="4">Belongs to the OSBP family.</text>
</comment>
<dbReference type="CDD" id="cd13291">
    <property type="entry name" value="PH_ORP10_ORP11"/>
    <property type="match status" value="1"/>
</dbReference>
<dbReference type="Proteomes" id="UP000699462">
    <property type="component" value="Unassembled WGS sequence"/>
</dbReference>
<dbReference type="Gene3D" id="2.30.29.30">
    <property type="entry name" value="Pleckstrin-homology domain (PH domain)/Phosphotyrosine-binding domain (PTB)"/>
    <property type="match status" value="1"/>
</dbReference>
<dbReference type="SUPFAM" id="SSF144000">
    <property type="entry name" value="Oxysterol-binding protein-like"/>
    <property type="match status" value="1"/>
</dbReference>
<dbReference type="PANTHER" id="PTHR10972:SF141">
    <property type="entry name" value="OXYSTEROL-BINDING PROTEIN"/>
    <property type="match status" value="1"/>
</dbReference>
<dbReference type="GO" id="GO:0006869">
    <property type="term" value="P:lipid transport"/>
    <property type="evidence" value="ECO:0007669"/>
    <property type="project" value="UniProtKB-KW"/>
</dbReference>
<feature type="domain" description="PH" evidence="7">
    <location>
        <begin position="3"/>
        <end position="101"/>
    </location>
</feature>